<organism evidence="8 9">
    <name type="scientific">Flavobacterium orientale</name>
    <dbReference type="NCBI Taxonomy" id="1756020"/>
    <lineage>
        <taxon>Bacteria</taxon>
        <taxon>Pseudomonadati</taxon>
        <taxon>Bacteroidota</taxon>
        <taxon>Flavobacteriia</taxon>
        <taxon>Flavobacteriales</taxon>
        <taxon>Flavobacteriaceae</taxon>
        <taxon>Flavobacterium</taxon>
    </lineage>
</organism>
<protein>
    <submittedName>
        <fullName evidence="8">Anaerobic ribonucleoside-triphosphate reductase activating protein</fullName>
    </submittedName>
</protein>
<dbReference type="GO" id="GO:0046872">
    <property type="term" value="F:metal ion binding"/>
    <property type="evidence" value="ECO:0007669"/>
    <property type="project" value="UniProtKB-KW"/>
</dbReference>
<evidence type="ECO:0000256" key="5">
    <source>
        <dbReference type="ARBA" id="ARBA00023004"/>
    </source>
</evidence>
<dbReference type="SFLD" id="SFLDS00029">
    <property type="entry name" value="Radical_SAM"/>
    <property type="match status" value="1"/>
</dbReference>
<evidence type="ECO:0000256" key="2">
    <source>
        <dbReference type="ARBA" id="ARBA00022485"/>
    </source>
</evidence>
<evidence type="ECO:0000256" key="6">
    <source>
        <dbReference type="ARBA" id="ARBA00023014"/>
    </source>
</evidence>
<dbReference type="InterPro" id="IPR013785">
    <property type="entry name" value="Aldolase_TIM"/>
</dbReference>
<dbReference type="GO" id="GO:0051539">
    <property type="term" value="F:4 iron, 4 sulfur cluster binding"/>
    <property type="evidence" value="ECO:0007669"/>
    <property type="project" value="UniProtKB-KW"/>
</dbReference>
<dbReference type="GO" id="GO:0003824">
    <property type="term" value="F:catalytic activity"/>
    <property type="evidence" value="ECO:0007669"/>
    <property type="project" value="InterPro"/>
</dbReference>
<keyword evidence="4" id="KW-0479">Metal-binding</keyword>
<gene>
    <name evidence="8" type="ORF">GCM10011343_25400</name>
</gene>
<reference evidence="8" key="2">
    <citation type="submission" date="2020-09" db="EMBL/GenBank/DDBJ databases">
        <authorList>
            <person name="Sun Q."/>
            <person name="Zhou Y."/>
        </authorList>
    </citation>
    <scope>NUCLEOTIDE SEQUENCE</scope>
    <source>
        <strain evidence="8">CGMCC 1.12506</strain>
    </source>
</reference>
<dbReference type="InterPro" id="IPR012840">
    <property type="entry name" value="NrdG2"/>
</dbReference>
<comment type="cofactor">
    <cofactor evidence="1">
        <name>[4Fe-4S] cluster</name>
        <dbReference type="ChEBI" id="CHEBI:49883"/>
    </cofactor>
</comment>
<evidence type="ECO:0000259" key="7">
    <source>
        <dbReference type="PROSITE" id="PS51918"/>
    </source>
</evidence>
<proteinExistence type="predicted"/>
<dbReference type="AlphaFoldDB" id="A0A917DFP0"/>
<reference evidence="8" key="1">
    <citation type="journal article" date="2014" name="Int. J. Syst. Evol. Microbiol.">
        <title>Complete genome sequence of Corynebacterium casei LMG S-19264T (=DSM 44701T), isolated from a smear-ripened cheese.</title>
        <authorList>
            <consortium name="US DOE Joint Genome Institute (JGI-PGF)"/>
            <person name="Walter F."/>
            <person name="Albersmeier A."/>
            <person name="Kalinowski J."/>
            <person name="Ruckert C."/>
        </authorList>
    </citation>
    <scope>NUCLEOTIDE SEQUENCE</scope>
    <source>
        <strain evidence="8">CGMCC 1.12506</strain>
    </source>
</reference>
<keyword evidence="2" id="KW-0004">4Fe-4S</keyword>
<keyword evidence="3" id="KW-0949">S-adenosyl-L-methionine</keyword>
<comment type="caution">
    <text evidence="8">The sequence shown here is derived from an EMBL/GenBank/DDBJ whole genome shotgun (WGS) entry which is preliminary data.</text>
</comment>
<dbReference type="InterPro" id="IPR034457">
    <property type="entry name" value="Organic_radical-activating"/>
</dbReference>
<dbReference type="InterPro" id="IPR058240">
    <property type="entry name" value="rSAM_sf"/>
</dbReference>
<evidence type="ECO:0000256" key="3">
    <source>
        <dbReference type="ARBA" id="ARBA00022691"/>
    </source>
</evidence>
<dbReference type="PANTHER" id="PTHR30352">
    <property type="entry name" value="PYRUVATE FORMATE-LYASE-ACTIVATING ENZYME"/>
    <property type="match status" value="1"/>
</dbReference>
<dbReference type="NCBIfam" id="TIGR02495">
    <property type="entry name" value="NrdG2"/>
    <property type="match status" value="1"/>
</dbReference>
<dbReference type="PROSITE" id="PS51257">
    <property type="entry name" value="PROKAR_LIPOPROTEIN"/>
    <property type="match status" value="1"/>
</dbReference>
<evidence type="ECO:0000313" key="9">
    <source>
        <dbReference type="Proteomes" id="UP000625735"/>
    </source>
</evidence>
<dbReference type="Pfam" id="PF04055">
    <property type="entry name" value="Radical_SAM"/>
    <property type="match status" value="1"/>
</dbReference>
<dbReference type="CDD" id="cd01335">
    <property type="entry name" value="Radical_SAM"/>
    <property type="match status" value="1"/>
</dbReference>
<keyword evidence="6" id="KW-0411">Iron-sulfur</keyword>
<dbReference type="EMBL" id="BMFG01000012">
    <property type="protein sequence ID" value="GGD34438.1"/>
    <property type="molecule type" value="Genomic_DNA"/>
</dbReference>
<dbReference type="PROSITE" id="PS51918">
    <property type="entry name" value="RADICAL_SAM"/>
    <property type="match status" value="1"/>
</dbReference>
<dbReference type="PANTHER" id="PTHR30352:SF13">
    <property type="entry name" value="GLYCYL-RADICAL ENZYME ACTIVATING ENZYME YJJW-RELATED"/>
    <property type="match status" value="1"/>
</dbReference>
<name>A0A917DFP0_9FLAO</name>
<evidence type="ECO:0000313" key="8">
    <source>
        <dbReference type="EMBL" id="GGD34438.1"/>
    </source>
</evidence>
<keyword evidence="9" id="KW-1185">Reference proteome</keyword>
<dbReference type="SUPFAM" id="SSF102114">
    <property type="entry name" value="Radical SAM enzymes"/>
    <property type="match status" value="1"/>
</dbReference>
<dbReference type="SFLD" id="SFLDG01094">
    <property type="entry name" value="Uncharacterised_Radical_SAM_Su"/>
    <property type="match status" value="1"/>
</dbReference>
<accession>A0A917DFP0</accession>
<sequence length="227" mass="25829">MKPSAKKRIHSITAFTLLDYPDHTACILWFAGCNMKCSYCYNPEIVFGKGKYSIPEILSFLEKRKGLLDAVVFSGGECLLHKETIDAMQSIKAMGFLVKVDTNGSLPDRLAAALKLQLIDYIALDFKATKRKTKNITKADFYYQFFESLSVIQKHGVTHEVRTTVHSDLLDEEDITEMIHLLEMNGYNGTYYLQHFRNESVTIAPLQHSNAADYKQLSSTKIQITMR</sequence>
<dbReference type="RefSeq" id="WP_188362970.1">
    <property type="nucleotide sequence ID" value="NZ_BMFG01000012.1"/>
</dbReference>
<evidence type="ECO:0000256" key="1">
    <source>
        <dbReference type="ARBA" id="ARBA00001966"/>
    </source>
</evidence>
<keyword evidence="5" id="KW-0408">Iron</keyword>
<dbReference type="Proteomes" id="UP000625735">
    <property type="component" value="Unassembled WGS sequence"/>
</dbReference>
<dbReference type="Gene3D" id="3.20.20.70">
    <property type="entry name" value="Aldolase class I"/>
    <property type="match status" value="1"/>
</dbReference>
<evidence type="ECO:0000256" key="4">
    <source>
        <dbReference type="ARBA" id="ARBA00022723"/>
    </source>
</evidence>
<dbReference type="InterPro" id="IPR007197">
    <property type="entry name" value="rSAM"/>
</dbReference>
<dbReference type="SFLD" id="SFLDG01067">
    <property type="entry name" value="SPASM/twitch_domain_containing"/>
    <property type="match status" value="1"/>
</dbReference>
<feature type="domain" description="Radical SAM core" evidence="7">
    <location>
        <begin position="19"/>
        <end position="227"/>
    </location>
</feature>